<dbReference type="CDD" id="cd00829">
    <property type="entry name" value="SCP-x_thiolase"/>
    <property type="match status" value="1"/>
</dbReference>
<dbReference type="AlphaFoldDB" id="A0A427SYH4"/>
<dbReference type="PANTHER" id="PTHR42870:SF1">
    <property type="entry name" value="NON-SPECIFIC LIPID-TRANSFER PROTEIN-LIKE 2"/>
    <property type="match status" value="1"/>
</dbReference>
<keyword evidence="3" id="KW-1185">Reference proteome</keyword>
<dbReference type="InterPro" id="IPR016039">
    <property type="entry name" value="Thiolase-like"/>
</dbReference>
<dbReference type="GO" id="GO:0016747">
    <property type="term" value="F:acyltransferase activity, transferring groups other than amino-acyl groups"/>
    <property type="evidence" value="ECO:0007669"/>
    <property type="project" value="InterPro"/>
</dbReference>
<evidence type="ECO:0000259" key="1">
    <source>
        <dbReference type="Pfam" id="PF22691"/>
    </source>
</evidence>
<gene>
    <name evidence="2" type="ORF">EIY87_35770</name>
</gene>
<proteinExistence type="predicted"/>
<dbReference type="SUPFAM" id="SSF53901">
    <property type="entry name" value="Thiolase-like"/>
    <property type="match status" value="2"/>
</dbReference>
<dbReference type="InterPro" id="IPR002155">
    <property type="entry name" value="Thiolase"/>
</dbReference>
<dbReference type="PIRSF" id="PIRSF000429">
    <property type="entry name" value="Ac-CoA_Ac_transf"/>
    <property type="match status" value="1"/>
</dbReference>
<dbReference type="OrthoDB" id="9785768at2"/>
<dbReference type="Pfam" id="PF22691">
    <property type="entry name" value="Thiolase_C_1"/>
    <property type="match status" value="1"/>
</dbReference>
<evidence type="ECO:0000313" key="3">
    <source>
        <dbReference type="Proteomes" id="UP000267081"/>
    </source>
</evidence>
<evidence type="ECO:0000313" key="2">
    <source>
        <dbReference type="EMBL" id="RSD10248.1"/>
    </source>
</evidence>
<accession>A0A427SYH4</accession>
<dbReference type="InterPro" id="IPR055140">
    <property type="entry name" value="Thiolase_C_2"/>
</dbReference>
<reference evidence="2 3" key="1">
    <citation type="submission" date="2018-12" db="EMBL/GenBank/DDBJ databases">
        <title>Amycolatopsis eburnea sp. nov. actinomycete associate with arbuscular mycorrhiza fungal spore.</title>
        <authorList>
            <person name="Lumyong S."/>
            <person name="Chaiya L."/>
        </authorList>
    </citation>
    <scope>NUCLEOTIDE SEQUENCE [LARGE SCALE GENOMIC DNA]</scope>
    <source>
        <strain evidence="2 3">GLM-1</strain>
    </source>
</reference>
<sequence length="393" mass="41419">MPLGPLRQVAVVGIGMTEVARVSPRTALDFSAEALRSALDDSGLHRDDVDGLFTNVGFPLAVDYDRLAEAFGLRIRSAVQTWSHGRFVGPALQAAVQAVALGTAEVAACVGGVSFSRIGVVGGSGDVEGVRQGGGSHGELPQYGMTAPGAGAAMAFSRYCARYGLDPELIAAVPLAARRNARLNPNAQLTKPLELEDYRAAPYVVEPLRRPDFALLSDGGGALLVTTVERARDLRRPAVVVGGMQGLHAGHDEFIFAPPGLGVFTQTDERRPVRPADNPVYGMAGLAGPQDVDVLTLYDAFSPNVPFVLERFGFTGEGEALSWIQDGRIEVGGELPVNTAGGLLAEAHICGWGHFVEAVRQLRGEAGARQVAGCEVVQWATPFGDSVILSQDR</sequence>
<comment type="caution">
    <text evidence="2">The sequence shown here is derived from an EMBL/GenBank/DDBJ whole genome shotgun (WGS) entry which is preliminary data.</text>
</comment>
<dbReference type="RefSeq" id="WP_125314378.1">
    <property type="nucleotide sequence ID" value="NZ_RSEC01000060.1"/>
</dbReference>
<feature type="domain" description="Thiolase C-terminal" evidence="1">
    <location>
        <begin position="276"/>
        <end position="376"/>
    </location>
</feature>
<name>A0A427SYH4_9PSEU</name>
<dbReference type="Proteomes" id="UP000267081">
    <property type="component" value="Unassembled WGS sequence"/>
</dbReference>
<dbReference type="PANTHER" id="PTHR42870">
    <property type="entry name" value="ACETYL-COA C-ACETYLTRANSFERASE"/>
    <property type="match status" value="1"/>
</dbReference>
<organism evidence="2 3">
    <name type="scientific">Amycolatopsis eburnea</name>
    <dbReference type="NCBI Taxonomy" id="2267691"/>
    <lineage>
        <taxon>Bacteria</taxon>
        <taxon>Bacillati</taxon>
        <taxon>Actinomycetota</taxon>
        <taxon>Actinomycetes</taxon>
        <taxon>Pseudonocardiales</taxon>
        <taxon>Pseudonocardiaceae</taxon>
        <taxon>Amycolatopsis</taxon>
    </lineage>
</organism>
<protein>
    <submittedName>
        <fullName evidence="2">Thiolase family protein</fullName>
    </submittedName>
</protein>
<dbReference type="Gene3D" id="3.40.47.10">
    <property type="match status" value="1"/>
</dbReference>
<dbReference type="EMBL" id="RSEC01000060">
    <property type="protein sequence ID" value="RSD10248.1"/>
    <property type="molecule type" value="Genomic_DNA"/>
</dbReference>